<evidence type="ECO:0008006" key="2">
    <source>
        <dbReference type="Google" id="ProtNLM"/>
    </source>
</evidence>
<reference evidence="1" key="1">
    <citation type="journal article" date="2014" name="Front. Microbiol.">
        <title>High frequency of phylogenetically diverse reductive dehalogenase-homologous genes in deep subseafloor sedimentary metagenomes.</title>
        <authorList>
            <person name="Kawai M."/>
            <person name="Futagami T."/>
            <person name="Toyoda A."/>
            <person name="Takaki Y."/>
            <person name="Nishi S."/>
            <person name="Hori S."/>
            <person name="Arai W."/>
            <person name="Tsubouchi T."/>
            <person name="Morono Y."/>
            <person name="Uchiyama I."/>
            <person name="Ito T."/>
            <person name="Fujiyama A."/>
            <person name="Inagaki F."/>
            <person name="Takami H."/>
        </authorList>
    </citation>
    <scope>NUCLEOTIDE SEQUENCE</scope>
    <source>
        <strain evidence="1">Expedition CK06-06</strain>
    </source>
</reference>
<name>X0WI69_9ZZZZ</name>
<accession>X0WI69</accession>
<protein>
    <recommendedName>
        <fullName evidence="2">RapA2 cadherin-like domain-containing protein</fullName>
    </recommendedName>
</protein>
<evidence type="ECO:0000313" key="1">
    <source>
        <dbReference type="EMBL" id="GAG22892.1"/>
    </source>
</evidence>
<dbReference type="Gene3D" id="2.60.40.3440">
    <property type="match status" value="1"/>
</dbReference>
<proteinExistence type="predicted"/>
<dbReference type="Pfam" id="PF17963">
    <property type="entry name" value="Big_9"/>
    <property type="match status" value="1"/>
</dbReference>
<dbReference type="EMBL" id="BARS01039782">
    <property type="protein sequence ID" value="GAG22892.1"/>
    <property type="molecule type" value="Genomic_DNA"/>
</dbReference>
<sequence>PLTVSLTTAPAYGTATLSADGSFSYAPSSDFFGSDSFTYSLDDGQGGTDAATVAVTVVPVNDAPTIAVDLASQTVQYSDTIAAVTVTAADIDSVLTPSSLTSSAVPAALMVSSGNCGPAELGPAGVTGAGTTCAWTITGNIDVGEGSYIPALSVSDGQLDADTATTLIVDVEDADARTSDDNLLSIGVDSPGSDSSLAFTLLATVSELQPDQAANAAAPGEVGRADVTIRLVPVGPGSTVSAQSCTRTLSGAGY</sequence>
<dbReference type="AlphaFoldDB" id="X0WI69"/>
<gene>
    <name evidence="1" type="ORF">S01H1_60727</name>
</gene>
<feature type="non-terminal residue" evidence="1">
    <location>
        <position position="1"/>
    </location>
</feature>
<organism evidence="1">
    <name type="scientific">marine sediment metagenome</name>
    <dbReference type="NCBI Taxonomy" id="412755"/>
    <lineage>
        <taxon>unclassified sequences</taxon>
        <taxon>metagenomes</taxon>
        <taxon>ecological metagenomes</taxon>
    </lineage>
</organism>
<feature type="non-terminal residue" evidence="1">
    <location>
        <position position="254"/>
    </location>
</feature>
<comment type="caution">
    <text evidence="1">The sequence shown here is derived from an EMBL/GenBank/DDBJ whole genome shotgun (WGS) entry which is preliminary data.</text>
</comment>